<dbReference type="Pfam" id="PF01841">
    <property type="entry name" value="Transglut_core"/>
    <property type="match status" value="1"/>
</dbReference>
<gene>
    <name evidence="4" type="ORF">CAGA_09860</name>
</gene>
<feature type="signal peptide" evidence="2">
    <location>
        <begin position="1"/>
        <end position="24"/>
    </location>
</feature>
<dbReference type="SUPFAM" id="SSF54001">
    <property type="entry name" value="Cysteine proteinases"/>
    <property type="match status" value="1"/>
</dbReference>
<dbReference type="InterPro" id="IPR038765">
    <property type="entry name" value="Papain-like_cys_pep_sf"/>
</dbReference>
<dbReference type="PANTHER" id="PTHR33490:SF3">
    <property type="entry name" value="CONSERVED INTEGRAL MEMBRANE PROTEIN"/>
    <property type="match status" value="1"/>
</dbReference>
<feature type="domain" description="Transglutaminase-like" evidence="3">
    <location>
        <begin position="292"/>
        <end position="347"/>
    </location>
</feature>
<evidence type="ECO:0000259" key="3">
    <source>
        <dbReference type="SMART" id="SM00460"/>
    </source>
</evidence>
<feature type="compositionally biased region" description="Polar residues" evidence="1">
    <location>
        <begin position="65"/>
        <end position="83"/>
    </location>
</feature>
<keyword evidence="5" id="KW-1185">Reference proteome</keyword>
<dbReference type="EMBL" id="SRMQ01000003">
    <property type="protein sequence ID" value="TGJ76913.1"/>
    <property type="molecule type" value="Genomic_DNA"/>
</dbReference>
<dbReference type="Gene3D" id="3.10.620.30">
    <property type="match status" value="1"/>
</dbReference>
<feature type="region of interest" description="Disordered" evidence="1">
    <location>
        <begin position="59"/>
        <end position="97"/>
    </location>
</feature>
<dbReference type="AlphaFoldDB" id="A0A4Z0YDM9"/>
<protein>
    <submittedName>
        <fullName evidence="4">Transglutaminase-like superfamily protein</fullName>
    </submittedName>
</protein>
<dbReference type="InterPro" id="IPR002931">
    <property type="entry name" value="Transglutaminase-like"/>
</dbReference>
<evidence type="ECO:0000256" key="2">
    <source>
        <dbReference type="SAM" id="SignalP"/>
    </source>
</evidence>
<organism evidence="4 5">
    <name type="scientific">Caproiciproducens galactitolivorans</name>
    <dbReference type="NCBI Taxonomy" id="642589"/>
    <lineage>
        <taxon>Bacteria</taxon>
        <taxon>Bacillati</taxon>
        <taxon>Bacillota</taxon>
        <taxon>Clostridia</taxon>
        <taxon>Eubacteriales</taxon>
        <taxon>Acutalibacteraceae</taxon>
        <taxon>Caproiciproducens</taxon>
    </lineage>
</organism>
<dbReference type="SMART" id="SM00460">
    <property type="entry name" value="TGc"/>
    <property type="match status" value="1"/>
</dbReference>
<keyword evidence="2" id="KW-0732">Signal</keyword>
<feature type="chain" id="PRO_5021371466" evidence="2">
    <location>
        <begin position="25"/>
        <end position="363"/>
    </location>
</feature>
<accession>A0A4Z0YDM9</accession>
<dbReference type="RefSeq" id="WP_135658387.1">
    <property type="nucleotide sequence ID" value="NZ_JAJUFJ010000007.1"/>
</dbReference>
<evidence type="ECO:0000313" key="5">
    <source>
        <dbReference type="Proteomes" id="UP000297714"/>
    </source>
</evidence>
<evidence type="ECO:0000313" key="4">
    <source>
        <dbReference type="EMBL" id="TGJ76913.1"/>
    </source>
</evidence>
<evidence type="ECO:0000256" key="1">
    <source>
        <dbReference type="SAM" id="MobiDB-lite"/>
    </source>
</evidence>
<comment type="caution">
    <text evidence="4">The sequence shown here is derived from an EMBL/GenBank/DDBJ whole genome shotgun (WGS) entry which is preliminary data.</text>
</comment>
<dbReference type="Proteomes" id="UP000297714">
    <property type="component" value="Unassembled WGS sequence"/>
</dbReference>
<reference evidence="4 5" key="1">
    <citation type="submission" date="2019-04" db="EMBL/GenBank/DDBJ databases">
        <authorList>
            <person name="Poehlein A."/>
            <person name="Bengelsdorf F.R."/>
            <person name="Duerre P."/>
            <person name="Daniel R."/>
        </authorList>
    </citation>
    <scope>NUCLEOTIDE SEQUENCE [LARGE SCALE GENOMIC DNA]</scope>
    <source>
        <strain evidence="4 5">BS-1</strain>
    </source>
</reference>
<dbReference type="OrthoDB" id="1817605at2"/>
<sequence>MRKYKYLFLVFLLVLLLPACTVRDTDLTGSVSSPVSASASSFISSAASSAASAAADSPGVEASEAASQTAEGGESSKSPSSWVSRAPRESSAAPSSLAVSSMTIASSLPPMAAPTKPMPPVTAKMPQASGSAVFSKNGAEVDYSNASEGYIMVRYSGSAAMKILVYFNGGSSYYQYNIAGNGAYITLPLQNGSGAYRVRFMENVSGNSYAELCSTELNADVSGSGYALYPNQFVDYTRSSAAVAKAKSLCANATSNAQKVEAIYRFIAGNIKYDYAKAKGVKAGYLPNVDSTLSSKKGICFDYASLMAAMCRSQGIPTRLVMGTTGAGYHAWNEVYLGGWKRYDSTFAAAGQSAGYYTAEKYY</sequence>
<dbReference type="PANTHER" id="PTHR33490">
    <property type="entry name" value="BLR5614 PROTEIN-RELATED"/>
    <property type="match status" value="1"/>
</dbReference>
<name>A0A4Z0YDM9_9FIRM</name>
<proteinExistence type="predicted"/>